<feature type="domain" description="HTH luxR-type" evidence="4">
    <location>
        <begin position="28"/>
        <end position="90"/>
    </location>
</feature>
<evidence type="ECO:0000313" key="6">
    <source>
        <dbReference type="Proteomes" id="UP000375525"/>
    </source>
</evidence>
<dbReference type="OrthoDB" id="9816469at2"/>
<evidence type="ECO:0000256" key="2">
    <source>
        <dbReference type="ARBA" id="ARBA00023125"/>
    </source>
</evidence>
<dbReference type="InterPro" id="IPR000792">
    <property type="entry name" value="Tscrpt_reg_LuxR_C"/>
</dbReference>
<dbReference type="CDD" id="cd06170">
    <property type="entry name" value="LuxR_C_like"/>
    <property type="match status" value="1"/>
</dbReference>
<reference evidence="5 6" key="1">
    <citation type="submission" date="2019-09" db="EMBL/GenBank/DDBJ databases">
        <authorList>
            <person name="Chandra G."/>
            <person name="Truman W A."/>
        </authorList>
    </citation>
    <scope>NUCLEOTIDE SEQUENCE [LARGE SCALE GENOMIC DNA]</scope>
    <source>
        <strain evidence="5">PS880</strain>
    </source>
</reference>
<evidence type="ECO:0000256" key="3">
    <source>
        <dbReference type="ARBA" id="ARBA00023163"/>
    </source>
</evidence>
<dbReference type="GO" id="GO:0006355">
    <property type="term" value="P:regulation of DNA-templated transcription"/>
    <property type="evidence" value="ECO:0007669"/>
    <property type="project" value="InterPro"/>
</dbReference>
<dbReference type="InterPro" id="IPR036388">
    <property type="entry name" value="WH-like_DNA-bd_sf"/>
</dbReference>
<dbReference type="InterPro" id="IPR016032">
    <property type="entry name" value="Sig_transdc_resp-reg_C-effctor"/>
</dbReference>
<sequence length="90" mass="10610">MLRKAGFRNARQLIEHARQQNYLPKLVERPLYDVLSARELQVMKLVIQGHTSKHISRLLEIADLTVRKHRENLLRKLNLRSIGQLVALYE</sequence>
<organism evidence="5 6">
    <name type="scientific">Pseudomonas fluorescens</name>
    <dbReference type="NCBI Taxonomy" id="294"/>
    <lineage>
        <taxon>Bacteria</taxon>
        <taxon>Pseudomonadati</taxon>
        <taxon>Pseudomonadota</taxon>
        <taxon>Gammaproteobacteria</taxon>
        <taxon>Pseudomonadales</taxon>
        <taxon>Pseudomonadaceae</taxon>
        <taxon>Pseudomonas</taxon>
    </lineage>
</organism>
<gene>
    <name evidence="5" type="ORF">PS880_03611</name>
</gene>
<name>A0A5E7LTS0_PSEFL</name>
<dbReference type="GO" id="GO:0003677">
    <property type="term" value="F:DNA binding"/>
    <property type="evidence" value="ECO:0007669"/>
    <property type="project" value="UniProtKB-KW"/>
</dbReference>
<accession>A0A5E7LTS0</accession>
<dbReference type="SMART" id="SM00421">
    <property type="entry name" value="HTH_LUXR"/>
    <property type="match status" value="1"/>
</dbReference>
<keyword evidence="1" id="KW-0805">Transcription regulation</keyword>
<dbReference type="EMBL" id="CABVIH010000017">
    <property type="protein sequence ID" value="VVP16861.1"/>
    <property type="molecule type" value="Genomic_DNA"/>
</dbReference>
<dbReference type="PROSITE" id="PS50043">
    <property type="entry name" value="HTH_LUXR_2"/>
    <property type="match status" value="1"/>
</dbReference>
<evidence type="ECO:0000256" key="1">
    <source>
        <dbReference type="ARBA" id="ARBA00023015"/>
    </source>
</evidence>
<evidence type="ECO:0000259" key="4">
    <source>
        <dbReference type="PROSITE" id="PS50043"/>
    </source>
</evidence>
<dbReference type="Gene3D" id="1.10.10.10">
    <property type="entry name" value="Winged helix-like DNA-binding domain superfamily/Winged helix DNA-binding domain"/>
    <property type="match status" value="1"/>
</dbReference>
<dbReference type="PANTHER" id="PTHR44688:SF16">
    <property type="entry name" value="DNA-BINDING TRANSCRIPTIONAL ACTIVATOR DEVR_DOSR"/>
    <property type="match status" value="1"/>
</dbReference>
<dbReference type="PRINTS" id="PR00038">
    <property type="entry name" value="HTHLUXR"/>
</dbReference>
<dbReference type="Pfam" id="PF00196">
    <property type="entry name" value="GerE"/>
    <property type="match status" value="1"/>
</dbReference>
<protein>
    <recommendedName>
        <fullName evidence="4">HTH luxR-type domain-containing protein</fullName>
    </recommendedName>
</protein>
<keyword evidence="3" id="KW-0804">Transcription</keyword>
<proteinExistence type="predicted"/>
<dbReference type="PANTHER" id="PTHR44688">
    <property type="entry name" value="DNA-BINDING TRANSCRIPTIONAL ACTIVATOR DEVR_DOSR"/>
    <property type="match status" value="1"/>
</dbReference>
<dbReference type="Proteomes" id="UP000375525">
    <property type="component" value="Unassembled WGS sequence"/>
</dbReference>
<keyword evidence="2" id="KW-0238">DNA-binding</keyword>
<evidence type="ECO:0000313" key="5">
    <source>
        <dbReference type="EMBL" id="VVP16861.1"/>
    </source>
</evidence>
<dbReference type="PROSITE" id="PS00622">
    <property type="entry name" value="HTH_LUXR_1"/>
    <property type="match status" value="1"/>
</dbReference>
<dbReference type="AlphaFoldDB" id="A0A5E7LTS0"/>
<dbReference type="SUPFAM" id="SSF46894">
    <property type="entry name" value="C-terminal effector domain of the bipartite response regulators"/>
    <property type="match status" value="1"/>
</dbReference>